<feature type="non-terminal residue" evidence="3">
    <location>
        <position position="154"/>
    </location>
</feature>
<dbReference type="Proteomes" id="UP000677228">
    <property type="component" value="Unassembled WGS sequence"/>
</dbReference>
<dbReference type="AlphaFoldDB" id="A0A8S2W7W5"/>
<feature type="coiled-coil region" evidence="1">
    <location>
        <begin position="31"/>
        <end position="91"/>
    </location>
</feature>
<reference evidence="3" key="1">
    <citation type="submission" date="2021-02" db="EMBL/GenBank/DDBJ databases">
        <authorList>
            <person name="Nowell W R."/>
        </authorList>
    </citation>
    <scope>NUCLEOTIDE SEQUENCE</scope>
</reference>
<sequence length="154" mass="18356">RGVEDVKNWIRTAQPRLAMEDATTMGDSRLLENQLNRSQILQHEIREMQTTLNKLNKDVVELTQDADESFARRLRDEMKDLNDALKRNKEIHESIQEMEDWIIDKDREAPADDGPIFYQDQIRERVEQYQKIQTELSFRENEVRRLIEQGRISS</sequence>
<gene>
    <name evidence="2" type="ORF">OVA965_LOCUS42764</name>
    <name evidence="3" type="ORF">TMI583_LOCUS44776</name>
</gene>
<comment type="caution">
    <text evidence="3">The sequence shown here is derived from an EMBL/GenBank/DDBJ whole genome shotgun (WGS) entry which is preliminary data.</text>
</comment>
<evidence type="ECO:0000313" key="2">
    <source>
        <dbReference type="EMBL" id="CAF1613057.1"/>
    </source>
</evidence>
<dbReference type="SUPFAM" id="SSF46966">
    <property type="entry name" value="Spectrin repeat"/>
    <property type="match status" value="2"/>
</dbReference>
<dbReference type="Proteomes" id="UP000682733">
    <property type="component" value="Unassembled WGS sequence"/>
</dbReference>
<keyword evidence="1" id="KW-0175">Coiled coil</keyword>
<organism evidence="3 4">
    <name type="scientific">Didymodactylos carnosus</name>
    <dbReference type="NCBI Taxonomy" id="1234261"/>
    <lineage>
        <taxon>Eukaryota</taxon>
        <taxon>Metazoa</taxon>
        <taxon>Spiralia</taxon>
        <taxon>Gnathifera</taxon>
        <taxon>Rotifera</taxon>
        <taxon>Eurotatoria</taxon>
        <taxon>Bdelloidea</taxon>
        <taxon>Philodinida</taxon>
        <taxon>Philodinidae</taxon>
        <taxon>Didymodactylos</taxon>
    </lineage>
</organism>
<dbReference type="Gene3D" id="1.20.58.60">
    <property type="match status" value="1"/>
</dbReference>
<dbReference type="InterPro" id="IPR002017">
    <property type="entry name" value="Spectrin_repeat"/>
</dbReference>
<feature type="non-terminal residue" evidence="3">
    <location>
        <position position="1"/>
    </location>
</feature>
<name>A0A8S2W7W5_9BILA</name>
<evidence type="ECO:0000313" key="4">
    <source>
        <dbReference type="Proteomes" id="UP000682733"/>
    </source>
</evidence>
<protein>
    <submittedName>
        <fullName evidence="3">Uncharacterized protein</fullName>
    </submittedName>
</protein>
<evidence type="ECO:0000256" key="1">
    <source>
        <dbReference type="SAM" id="Coils"/>
    </source>
</evidence>
<evidence type="ECO:0000313" key="3">
    <source>
        <dbReference type="EMBL" id="CAF4428316.1"/>
    </source>
</evidence>
<accession>A0A8S2W7W5</accession>
<dbReference type="EMBL" id="CAJOBA010078137">
    <property type="protein sequence ID" value="CAF4428316.1"/>
    <property type="molecule type" value="Genomic_DNA"/>
</dbReference>
<dbReference type="EMBL" id="CAJNOK010053742">
    <property type="protein sequence ID" value="CAF1613057.1"/>
    <property type="molecule type" value="Genomic_DNA"/>
</dbReference>
<proteinExistence type="predicted"/>
<dbReference type="Pfam" id="PF00435">
    <property type="entry name" value="Spectrin"/>
    <property type="match status" value="1"/>
</dbReference>